<proteinExistence type="predicted"/>
<accession>A0A0F9KNU5</accession>
<reference evidence="3" key="1">
    <citation type="journal article" date="2015" name="Nature">
        <title>Complex archaea that bridge the gap between prokaryotes and eukaryotes.</title>
        <authorList>
            <person name="Spang A."/>
            <person name="Saw J.H."/>
            <person name="Jorgensen S.L."/>
            <person name="Zaremba-Niedzwiedzka K."/>
            <person name="Martijn J."/>
            <person name="Lind A.E."/>
            <person name="van Eijk R."/>
            <person name="Schleper C."/>
            <person name="Guy L."/>
            <person name="Ettema T.J."/>
        </authorList>
    </citation>
    <scope>NUCLEOTIDE SEQUENCE</scope>
</reference>
<keyword evidence="1" id="KW-0238">DNA-binding</keyword>
<protein>
    <recommendedName>
        <fullName evidence="2">HTH araC/xylS-type domain-containing protein</fullName>
    </recommendedName>
</protein>
<dbReference type="GO" id="GO:0043565">
    <property type="term" value="F:sequence-specific DNA binding"/>
    <property type="evidence" value="ECO:0007669"/>
    <property type="project" value="InterPro"/>
</dbReference>
<dbReference type="GO" id="GO:0003700">
    <property type="term" value="F:DNA-binding transcription factor activity"/>
    <property type="evidence" value="ECO:0007669"/>
    <property type="project" value="InterPro"/>
</dbReference>
<name>A0A0F9KNU5_9ZZZZ</name>
<dbReference type="EMBL" id="LAZR01008804">
    <property type="protein sequence ID" value="KKM76471.1"/>
    <property type="molecule type" value="Genomic_DNA"/>
</dbReference>
<dbReference type="Pfam" id="PF12833">
    <property type="entry name" value="HTH_18"/>
    <property type="match status" value="1"/>
</dbReference>
<sequence>MVQYDLLKASHDKTHDGVSLARLGGQRFCTDDHSPSDRQAWLKEIIGKEYANVDISPLSDVQLFNDMAIYPWRHGMRLSPIQSNAIKLKRLMKEPTEAVQDCYFAVVLTSGKYSLEQAGREVFLQPGDMTLYDATEPHSIVMPQTSSKILISIPRNLLDSRIFNVGKMTAKHIPSKSGIGAVVSSFIQTTVNQLNTLEQAAFLELSDPILDMLTLSLQQLNTRSVELSQHRTLTLMRVKQFVHNHIEECELNAEMISNGVGLSLRYINNLFNAEDTSLMRFLTQQRLTIAKRRLSNHLFNHKTITELAMQSGFNNMAHFSRVFK</sequence>
<evidence type="ECO:0000256" key="1">
    <source>
        <dbReference type="ARBA" id="ARBA00023125"/>
    </source>
</evidence>
<evidence type="ECO:0000259" key="2">
    <source>
        <dbReference type="PROSITE" id="PS01124"/>
    </source>
</evidence>
<dbReference type="Pfam" id="PF14525">
    <property type="entry name" value="AraC_binding_2"/>
    <property type="match status" value="1"/>
</dbReference>
<organism evidence="3">
    <name type="scientific">marine sediment metagenome</name>
    <dbReference type="NCBI Taxonomy" id="412755"/>
    <lineage>
        <taxon>unclassified sequences</taxon>
        <taxon>metagenomes</taxon>
        <taxon>ecological metagenomes</taxon>
    </lineage>
</organism>
<dbReference type="PANTHER" id="PTHR43280:SF31">
    <property type="entry name" value="TRANSCRIPTIONAL REGULATORY PROTEIN"/>
    <property type="match status" value="1"/>
</dbReference>
<dbReference type="AlphaFoldDB" id="A0A0F9KNU5"/>
<dbReference type="Gene3D" id="1.10.10.60">
    <property type="entry name" value="Homeodomain-like"/>
    <property type="match status" value="1"/>
</dbReference>
<dbReference type="InterPro" id="IPR018060">
    <property type="entry name" value="HTH_AraC"/>
</dbReference>
<feature type="non-terminal residue" evidence="3">
    <location>
        <position position="324"/>
    </location>
</feature>
<dbReference type="PROSITE" id="PS01124">
    <property type="entry name" value="HTH_ARAC_FAMILY_2"/>
    <property type="match status" value="1"/>
</dbReference>
<feature type="domain" description="HTH araC/xylS-type" evidence="2">
    <location>
        <begin position="236"/>
        <end position="324"/>
    </location>
</feature>
<evidence type="ECO:0000313" key="3">
    <source>
        <dbReference type="EMBL" id="KKM76471.1"/>
    </source>
</evidence>
<gene>
    <name evidence="3" type="ORF">LCGC14_1379860</name>
</gene>
<dbReference type="InterPro" id="IPR035418">
    <property type="entry name" value="AraC-bd_2"/>
</dbReference>
<comment type="caution">
    <text evidence="3">The sequence shown here is derived from an EMBL/GenBank/DDBJ whole genome shotgun (WGS) entry which is preliminary data.</text>
</comment>
<dbReference type="SMART" id="SM00342">
    <property type="entry name" value="HTH_ARAC"/>
    <property type="match status" value="1"/>
</dbReference>
<dbReference type="PANTHER" id="PTHR43280">
    <property type="entry name" value="ARAC-FAMILY TRANSCRIPTIONAL REGULATOR"/>
    <property type="match status" value="1"/>
</dbReference>